<keyword evidence="3" id="KW-1185">Reference proteome</keyword>
<evidence type="ECO:0000313" key="3">
    <source>
        <dbReference type="Proteomes" id="UP000448292"/>
    </source>
</evidence>
<feature type="compositionally biased region" description="Basic and acidic residues" evidence="1">
    <location>
        <begin position="1"/>
        <end position="12"/>
    </location>
</feature>
<protein>
    <submittedName>
        <fullName evidence="2">Uncharacterized protein</fullName>
    </submittedName>
</protein>
<evidence type="ECO:0000313" key="2">
    <source>
        <dbReference type="EMBL" id="TVM11696.1"/>
    </source>
</evidence>
<comment type="caution">
    <text evidence="2">The sequence shown here is derived from an EMBL/GenBank/DDBJ whole genome shotgun (WGS) entry which is preliminary data.</text>
</comment>
<reference evidence="2 3" key="1">
    <citation type="submission" date="2018-06" db="EMBL/GenBank/DDBJ databases">
        <title>Complete genome of Desulfovibrio indonesiensis P37SLT.</title>
        <authorList>
            <person name="Crispim J.S."/>
            <person name="Vidigal P.M.P."/>
            <person name="Silva L.C.F."/>
            <person name="Laguardia C.N."/>
            <person name="Araujo L.C."/>
            <person name="Dias R.S."/>
            <person name="Sousa M.P."/>
            <person name="Paula S.O."/>
            <person name="Silva C."/>
        </authorList>
    </citation>
    <scope>NUCLEOTIDE SEQUENCE [LARGE SCALE GENOMIC DNA]</scope>
    <source>
        <strain evidence="2 3">P37SLT</strain>
    </source>
</reference>
<sequence length="111" mass="12633">MAHEASAEHLERSGGSPHAIKEARDQAAKLRALAEEDLRARTELFVRDGIRWDDPANFVDIAVELELRRAEDLDGVWTRKRIKDKVLKKCFEANVCTTIDAIEEAYERVVS</sequence>
<accession>A0A7M3M9L4</accession>
<gene>
    <name evidence="2" type="ORF">DPQ33_18750</name>
</gene>
<proteinExistence type="predicted"/>
<dbReference type="EMBL" id="QMIE01000097">
    <property type="protein sequence ID" value="TVM11696.1"/>
    <property type="molecule type" value="Genomic_DNA"/>
</dbReference>
<dbReference type="RefSeq" id="WP_167590639.1">
    <property type="nucleotide sequence ID" value="NZ_QMIE01000097.1"/>
</dbReference>
<dbReference type="Proteomes" id="UP000448292">
    <property type="component" value="Unassembled WGS sequence"/>
</dbReference>
<feature type="non-terminal residue" evidence="2">
    <location>
        <position position="111"/>
    </location>
</feature>
<dbReference type="AlphaFoldDB" id="A0A7M3M9L4"/>
<feature type="region of interest" description="Disordered" evidence="1">
    <location>
        <begin position="1"/>
        <end position="22"/>
    </location>
</feature>
<evidence type="ECO:0000256" key="1">
    <source>
        <dbReference type="SAM" id="MobiDB-lite"/>
    </source>
</evidence>
<name>A0A7M3M9L4_9BACT</name>
<organism evidence="2 3">
    <name type="scientific">Oceanidesulfovibrio indonesiensis</name>
    <dbReference type="NCBI Taxonomy" id="54767"/>
    <lineage>
        <taxon>Bacteria</taxon>
        <taxon>Pseudomonadati</taxon>
        <taxon>Thermodesulfobacteriota</taxon>
        <taxon>Desulfovibrionia</taxon>
        <taxon>Desulfovibrionales</taxon>
        <taxon>Desulfovibrionaceae</taxon>
        <taxon>Oceanidesulfovibrio</taxon>
    </lineage>
</organism>